<evidence type="ECO:0000313" key="5">
    <source>
        <dbReference type="Proteomes" id="UP000441585"/>
    </source>
</evidence>
<keyword evidence="4" id="KW-0378">Hydrolase</keyword>
<dbReference type="AlphaFoldDB" id="A0A6I2MHP0"/>
<evidence type="ECO:0000259" key="3">
    <source>
        <dbReference type="Pfam" id="PF00144"/>
    </source>
</evidence>
<gene>
    <name evidence="4" type="ORF">GJU41_22155</name>
</gene>
<dbReference type="InterPro" id="IPR012338">
    <property type="entry name" value="Beta-lactam/transpept-like"/>
</dbReference>
<dbReference type="PANTHER" id="PTHR46825:SF11">
    <property type="entry name" value="PENICILLIN-BINDING PROTEIN 4"/>
    <property type="match status" value="1"/>
</dbReference>
<dbReference type="InterPro" id="IPR050491">
    <property type="entry name" value="AmpC-like"/>
</dbReference>
<evidence type="ECO:0000256" key="2">
    <source>
        <dbReference type="ARBA" id="ARBA00023136"/>
    </source>
</evidence>
<dbReference type="SUPFAM" id="SSF56601">
    <property type="entry name" value="beta-lactamase/transpeptidase-like"/>
    <property type="match status" value="1"/>
</dbReference>
<dbReference type="GO" id="GO:0016020">
    <property type="term" value="C:membrane"/>
    <property type="evidence" value="ECO:0007669"/>
    <property type="project" value="UniProtKB-SubCell"/>
</dbReference>
<accession>A0A6I2MHP0</accession>
<sequence length="342" mass="38894">MANKGLKVSESLEKVINNEGFSGVVFVKDDNEVLFETASGYSNRAEERLNTVHTRFGIASGCKLFTAIAICQLAENGILSFDTRLNDCLDVVFPHFDENVTIHHLLTHSSGVPDYFDEETMDNFEDLWKRTPMYLLKNLNDFLPLFKNEKMMFKPGERFHYNNAAFLLLGLVVEQKTGHSFTNYIETNLFEKCGMNDSGYFSFDRLPKNTACGYIDYEDGTWKTNIYSIPIKGGADGGAYISAPDMIKLWEALLDYRLLSERYTELLITPHIHVKEGVDYGYGIWINKRNNTILKYHVMGYDPGVSFNSAVYPESGIKLAIPSNKSTGPFKIMKAIEEYFEV</sequence>
<dbReference type="Proteomes" id="UP000441585">
    <property type="component" value="Unassembled WGS sequence"/>
</dbReference>
<protein>
    <submittedName>
        <fullName evidence="4">Serine hydrolase</fullName>
    </submittedName>
</protein>
<feature type="domain" description="Beta-lactamase-related" evidence="3">
    <location>
        <begin position="23"/>
        <end position="328"/>
    </location>
</feature>
<proteinExistence type="predicted"/>
<dbReference type="InterPro" id="IPR001466">
    <property type="entry name" value="Beta-lactam-related"/>
</dbReference>
<comment type="subcellular location">
    <subcellularLocation>
        <location evidence="1">Membrane</location>
    </subcellularLocation>
</comment>
<comment type="caution">
    <text evidence="4">The sequence shown here is derived from an EMBL/GenBank/DDBJ whole genome shotgun (WGS) entry which is preliminary data.</text>
</comment>
<dbReference type="Gene3D" id="3.40.710.10">
    <property type="entry name" value="DD-peptidase/beta-lactamase superfamily"/>
    <property type="match status" value="1"/>
</dbReference>
<evidence type="ECO:0000256" key="1">
    <source>
        <dbReference type="ARBA" id="ARBA00004370"/>
    </source>
</evidence>
<dbReference type="Pfam" id="PF00144">
    <property type="entry name" value="Beta-lactamase"/>
    <property type="match status" value="1"/>
</dbReference>
<keyword evidence="5" id="KW-1185">Reference proteome</keyword>
<reference evidence="4 5" key="1">
    <citation type="submission" date="2019-11" db="EMBL/GenBank/DDBJ databases">
        <title>Bacillus idriensis genome.</title>
        <authorList>
            <person name="Konopka E.N."/>
            <person name="Newman J.D."/>
        </authorList>
    </citation>
    <scope>NUCLEOTIDE SEQUENCE [LARGE SCALE GENOMIC DNA]</scope>
    <source>
        <strain evidence="4 5">DSM 19097</strain>
    </source>
</reference>
<dbReference type="GO" id="GO:0016787">
    <property type="term" value="F:hydrolase activity"/>
    <property type="evidence" value="ECO:0007669"/>
    <property type="project" value="UniProtKB-KW"/>
</dbReference>
<keyword evidence="2" id="KW-0472">Membrane</keyword>
<evidence type="ECO:0000313" key="4">
    <source>
        <dbReference type="EMBL" id="MRX56652.1"/>
    </source>
</evidence>
<organism evidence="4 5">
    <name type="scientific">Metabacillus idriensis</name>
    <dbReference type="NCBI Taxonomy" id="324768"/>
    <lineage>
        <taxon>Bacteria</taxon>
        <taxon>Bacillati</taxon>
        <taxon>Bacillota</taxon>
        <taxon>Bacilli</taxon>
        <taxon>Bacillales</taxon>
        <taxon>Bacillaceae</taxon>
        <taxon>Metabacillus</taxon>
    </lineage>
</organism>
<dbReference type="PANTHER" id="PTHR46825">
    <property type="entry name" value="D-ALANYL-D-ALANINE-CARBOXYPEPTIDASE/ENDOPEPTIDASE AMPH"/>
    <property type="match status" value="1"/>
</dbReference>
<name>A0A6I2MHP0_9BACI</name>
<dbReference type="EMBL" id="WKKF01000015">
    <property type="protein sequence ID" value="MRX56652.1"/>
    <property type="molecule type" value="Genomic_DNA"/>
</dbReference>